<dbReference type="PaxDb" id="4097-A0A1S4CZF6"/>
<evidence type="ECO:0008006" key="3">
    <source>
        <dbReference type="Google" id="ProtNLM"/>
    </source>
</evidence>
<protein>
    <recommendedName>
        <fullName evidence="3">Aspartic peptidase DDI1-type domain-containing protein</fullName>
    </recommendedName>
</protein>
<proteinExistence type="predicted"/>
<dbReference type="CDD" id="cd00303">
    <property type="entry name" value="retropepsin_like"/>
    <property type="match status" value="1"/>
</dbReference>
<dbReference type="InterPro" id="IPR021109">
    <property type="entry name" value="Peptidase_aspartic_dom_sf"/>
</dbReference>
<accession>A0A1S4CZF6</accession>
<dbReference type="AlphaFoldDB" id="A0A1S4CZF6"/>
<gene>
    <name evidence="2" type="primary">LOC107824271</name>
</gene>
<evidence type="ECO:0000313" key="2">
    <source>
        <dbReference type="RefSeq" id="XP_016506506.1"/>
    </source>
</evidence>
<feature type="compositionally biased region" description="Basic and acidic residues" evidence="1">
    <location>
        <begin position="1"/>
        <end position="16"/>
    </location>
</feature>
<dbReference type="PANTHER" id="PTHR33067:SF9">
    <property type="entry name" value="RNA-DIRECTED DNA POLYMERASE"/>
    <property type="match status" value="1"/>
</dbReference>
<dbReference type="OrthoDB" id="1417277at2759"/>
<sequence length="279" mass="31438">MRDLSREKNPKKKDTPPSDTIANPKGNGSSPISHCMEITTRSGRVLQGDNEQMVEVEDFEQEVETQSEVPSVVEVQKVPEEVKAQEVNREEGKKKVKEAPKTLPPIPRPPPQRLARKMPGFAKHLKDLITKNKTTNNEVVNVTHRIIFIITTTTVQKKEDPGALTIPYIIGTCDFARALCDNGASINLMTLDIYKQEGLGMPRPTSMRLQMADHSIKRPVGIVDDLIVKVGKFMLPTDFLILYCTIDKEIPIILGRPFMDTERALIDLEQNEIKFRVND</sequence>
<feature type="region of interest" description="Disordered" evidence="1">
    <location>
        <begin position="1"/>
        <end position="49"/>
    </location>
</feature>
<feature type="region of interest" description="Disordered" evidence="1">
    <location>
        <begin position="86"/>
        <end position="114"/>
    </location>
</feature>
<reference evidence="2" key="1">
    <citation type="submission" date="2025-08" db="UniProtKB">
        <authorList>
            <consortium name="RefSeq"/>
        </authorList>
    </citation>
    <scope>IDENTIFICATION</scope>
</reference>
<dbReference type="RefSeq" id="XP_016506506.1">
    <property type="nucleotide sequence ID" value="XM_016651020.1"/>
</dbReference>
<evidence type="ECO:0000256" key="1">
    <source>
        <dbReference type="SAM" id="MobiDB-lite"/>
    </source>
</evidence>
<feature type="compositionally biased region" description="Pro residues" evidence="1">
    <location>
        <begin position="102"/>
        <end position="112"/>
    </location>
</feature>
<dbReference type="PANTHER" id="PTHR33067">
    <property type="entry name" value="RNA-DIRECTED DNA POLYMERASE-RELATED"/>
    <property type="match status" value="1"/>
</dbReference>
<feature type="compositionally biased region" description="Polar residues" evidence="1">
    <location>
        <begin position="17"/>
        <end position="32"/>
    </location>
</feature>
<organism evidence="2">
    <name type="scientific">Nicotiana tabacum</name>
    <name type="common">Common tobacco</name>
    <dbReference type="NCBI Taxonomy" id="4097"/>
    <lineage>
        <taxon>Eukaryota</taxon>
        <taxon>Viridiplantae</taxon>
        <taxon>Streptophyta</taxon>
        <taxon>Embryophyta</taxon>
        <taxon>Tracheophyta</taxon>
        <taxon>Spermatophyta</taxon>
        <taxon>Magnoliopsida</taxon>
        <taxon>eudicotyledons</taxon>
        <taxon>Gunneridae</taxon>
        <taxon>Pentapetalae</taxon>
        <taxon>asterids</taxon>
        <taxon>lamiids</taxon>
        <taxon>Solanales</taxon>
        <taxon>Solanaceae</taxon>
        <taxon>Nicotianoideae</taxon>
        <taxon>Nicotianeae</taxon>
        <taxon>Nicotiana</taxon>
    </lineage>
</organism>
<dbReference type="KEGG" id="nta:107824271"/>
<feature type="compositionally biased region" description="Basic and acidic residues" evidence="1">
    <location>
        <begin position="86"/>
        <end position="100"/>
    </location>
</feature>
<name>A0A1S4CZF6_TOBAC</name>
<dbReference type="Gene3D" id="2.40.70.10">
    <property type="entry name" value="Acid Proteases"/>
    <property type="match status" value="1"/>
</dbReference>